<dbReference type="InterPro" id="IPR007392">
    <property type="entry name" value="GD_AH_second"/>
</dbReference>
<organism evidence="4 5">
    <name type="scientific">Marinifilum caeruleilacunae</name>
    <dbReference type="NCBI Taxonomy" id="2499076"/>
    <lineage>
        <taxon>Bacteria</taxon>
        <taxon>Pseudomonadati</taxon>
        <taxon>Bacteroidota</taxon>
        <taxon>Bacteroidia</taxon>
        <taxon>Marinilabiliales</taxon>
        <taxon>Marinifilaceae</taxon>
    </lineage>
</organism>
<evidence type="ECO:0000259" key="3">
    <source>
        <dbReference type="SMART" id="SM00858"/>
    </source>
</evidence>
<accession>A0ABX1WZL6</accession>
<proteinExistence type="inferred from homology"/>
<sequence>MEKFLKIHLSDNVLVATSDIYKGEIISIDDISLKINKDIPAGHKIALISIVKGENVIKYGNPIGYAASDIKPGDHVHVHNVKTNLSDCMEYEYHPKFNDLNFAASELTFKGFKRKNGDVGIRNELWIIPTVGCVNGQAKSIVNYLKQQHHFKNLENLHVFGHTYGCSQLGDDHINTKTALANMVKHPNAGGVLVLGLGCENNQISELKKSLGEYDKERVKFLNCQDVEDEIEEGVKLVENLYTNMQKDTRTDCPLKDLKIGLKCGGSDGFSGITANPLLGVFSDLLIASGGSTVLTEVPEMFGAEHLLMERAENKEVFNKTVNLINDFKEYFIKHNQPIYENPSPGNKAGGITTLEDKSLGCTQKGGSAKIVDVLKYGETIQRNGLNLLSSPGNDLVAASALGFAGCQMVLFTTGRGTPFGSFIPTMKISTNSDLAKRKSHWIDFNAGTILESGNVNSLAEEFLEFVITVASGKELNHEKTGFREIAIFKSGVTL</sequence>
<dbReference type="InterPro" id="IPR052172">
    <property type="entry name" value="UxaA_altronate/galactarate_dh"/>
</dbReference>
<dbReference type="InterPro" id="IPR044144">
    <property type="entry name" value="SAF_UxaA/GarD"/>
</dbReference>
<dbReference type="InterPro" id="IPR048332">
    <property type="entry name" value="GD_AH_C"/>
</dbReference>
<evidence type="ECO:0000256" key="1">
    <source>
        <dbReference type="ARBA" id="ARBA00010986"/>
    </source>
</evidence>
<dbReference type="PANTHER" id="PTHR30536:SF5">
    <property type="entry name" value="ALTRONATE DEHYDRATASE"/>
    <property type="match status" value="1"/>
</dbReference>
<evidence type="ECO:0000313" key="5">
    <source>
        <dbReference type="Proteomes" id="UP000732105"/>
    </source>
</evidence>
<name>A0ABX1WZL6_9BACT</name>
<dbReference type="InterPro" id="IPR013974">
    <property type="entry name" value="SAF"/>
</dbReference>
<evidence type="ECO:0000256" key="2">
    <source>
        <dbReference type="ARBA" id="ARBA00023239"/>
    </source>
</evidence>
<dbReference type="CDD" id="cd11613">
    <property type="entry name" value="SAF_AH_GD"/>
    <property type="match status" value="1"/>
</dbReference>
<dbReference type="EMBL" id="RZNH01000031">
    <property type="protein sequence ID" value="NOU61313.1"/>
    <property type="molecule type" value="Genomic_DNA"/>
</dbReference>
<dbReference type="Pfam" id="PF08666">
    <property type="entry name" value="SAF"/>
    <property type="match status" value="1"/>
</dbReference>
<dbReference type="RefSeq" id="WP_171596573.1">
    <property type="nucleotide sequence ID" value="NZ_RZNH01000031.1"/>
</dbReference>
<feature type="domain" description="SAF" evidence="3">
    <location>
        <begin position="11"/>
        <end position="82"/>
    </location>
</feature>
<keyword evidence="5" id="KW-1185">Reference proteome</keyword>
<keyword evidence="2" id="KW-0456">Lyase</keyword>
<dbReference type="Pfam" id="PF04295">
    <property type="entry name" value="GD_AH_second"/>
    <property type="match status" value="1"/>
</dbReference>
<dbReference type="PANTHER" id="PTHR30536">
    <property type="entry name" value="ALTRONATE/GALACTARATE DEHYDRATASE"/>
    <property type="match status" value="1"/>
</dbReference>
<gene>
    <name evidence="4" type="ORF">ELS83_16015</name>
</gene>
<dbReference type="Gene3D" id="2.30.130.110">
    <property type="match status" value="1"/>
</dbReference>
<dbReference type="SMART" id="SM00858">
    <property type="entry name" value="SAF"/>
    <property type="match status" value="1"/>
</dbReference>
<evidence type="ECO:0000313" key="4">
    <source>
        <dbReference type="EMBL" id="NOU61313.1"/>
    </source>
</evidence>
<comment type="caution">
    <text evidence="4">The sequence shown here is derived from an EMBL/GenBank/DDBJ whole genome shotgun (WGS) entry which is preliminary data.</text>
</comment>
<reference evidence="4 5" key="1">
    <citation type="submission" date="2018-12" db="EMBL/GenBank/DDBJ databases">
        <title>Marinifilum JC070 sp. nov., a marine bacterium isolated from Yongle Blue Hole in the South China Sea.</title>
        <authorList>
            <person name="Fu T."/>
        </authorList>
    </citation>
    <scope>NUCLEOTIDE SEQUENCE [LARGE SCALE GENOMIC DNA]</scope>
    <source>
        <strain evidence="4 5">JC070</strain>
    </source>
</reference>
<comment type="similarity">
    <text evidence="1">Belongs to the UxaA family.</text>
</comment>
<dbReference type="Proteomes" id="UP000732105">
    <property type="component" value="Unassembled WGS sequence"/>
</dbReference>
<dbReference type="Pfam" id="PF20629">
    <property type="entry name" value="GD_AH_C"/>
    <property type="match status" value="1"/>
</dbReference>
<protein>
    <submittedName>
        <fullName evidence="4">Altronate dehydratase</fullName>
    </submittedName>
</protein>